<evidence type="ECO:0000313" key="1">
    <source>
        <dbReference type="EMBL" id="UOR10292.1"/>
    </source>
</evidence>
<organism evidence="1 2">
    <name type="scientific">Halobacillus amylolyticus</name>
    <dbReference type="NCBI Taxonomy" id="2932259"/>
    <lineage>
        <taxon>Bacteria</taxon>
        <taxon>Bacillati</taxon>
        <taxon>Bacillota</taxon>
        <taxon>Bacilli</taxon>
        <taxon>Bacillales</taxon>
        <taxon>Bacillaceae</taxon>
        <taxon>Halobacillus</taxon>
    </lineage>
</organism>
<gene>
    <name evidence="1" type="ORF">MUO15_11235</name>
</gene>
<dbReference type="RefSeq" id="WP_245029352.1">
    <property type="nucleotide sequence ID" value="NZ_CP095075.1"/>
</dbReference>
<protein>
    <submittedName>
        <fullName evidence="1">Uncharacterized protein</fullName>
    </submittedName>
</protein>
<sequence length="130" mass="15485">MTVINYMDKETIDEIINNLAFSRVERFYPTLISKSTDIPLNVVFDYLLTLTEDGRLELLWEIRCPDYDCNHIMYRTKDVESYMGKHLECEDCEEEVLVRGDRVFPVFKLNSNYKEHIRNKKKGRNLLKAL</sequence>
<reference evidence="1" key="1">
    <citation type="submission" date="2022-04" db="EMBL/GenBank/DDBJ databases">
        <title>Halobacillus sp. isolated from saltern.</title>
        <authorList>
            <person name="Won M."/>
            <person name="Lee C.-M."/>
            <person name="Woen H.-Y."/>
            <person name="Kwon S.-W."/>
        </authorList>
    </citation>
    <scope>NUCLEOTIDE SEQUENCE</scope>
    <source>
        <strain evidence="1">SSHM10-5</strain>
    </source>
</reference>
<dbReference type="EMBL" id="CP095075">
    <property type="protein sequence ID" value="UOR10292.1"/>
    <property type="molecule type" value="Genomic_DNA"/>
</dbReference>
<accession>A0ABY4H6H8</accession>
<dbReference type="Proteomes" id="UP000830326">
    <property type="component" value="Chromosome"/>
</dbReference>
<name>A0ABY4H6H8_9BACI</name>
<keyword evidence="2" id="KW-1185">Reference proteome</keyword>
<evidence type="ECO:0000313" key="2">
    <source>
        <dbReference type="Proteomes" id="UP000830326"/>
    </source>
</evidence>
<proteinExistence type="predicted"/>